<protein>
    <submittedName>
        <fullName evidence="1">Uncharacterized protein</fullName>
    </submittedName>
</protein>
<proteinExistence type="predicted"/>
<sequence length="77" mass="9118">MERCPFTPYYLRDDMDYDNLISATNRISEKTMRGPFDHDDTIRDLLNRGMYSTAIRQARIIHKLPNYSKAETYIANL</sequence>
<reference evidence="1 2" key="1">
    <citation type="submission" date="2016-12" db="EMBL/GenBank/DDBJ databases">
        <title>Isolation and genomic insights into novel planktonic Zetaproteobacteria from stratified waters of the Chesapeake Bay.</title>
        <authorList>
            <person name="McAllister S.M."/>
            <person name="Kato S."/>
            <person name="Chan C.S."/>
            <person name="Chiu B.K."/>
            <person name="Field E.K."/>
        </authorList>
    </citation>
    <scope>NUCLEOTIDE SEQUENCE [LARGE SCALE GENOMIC DNA]</scope>
    <source>
        <strain evidence="1 2">CP-5</strain>
    </source>
</reference>
<accession>A0A2K8KXQ0</accession>
<dbReference type="EMBL" id="CP018799">
    <property type="protein sequence ID" value="ATX79750.1"/>
    <property type="molecule type" value="Genomic_DNA"/>
</dbReference>
<organism evidence="1 2">
    <name type="scientific">Mariprofundus aestuarium</name>
    <dbReference type="NCBI Taxonomy" id="1921086"/>
    <lineage>
        <taxon>Bacteria</taxon>
        <taxon>Pseudomonadati</taxon>
        <taxon>Pseudomonadota</taxon>
        <taxon>Candidatius Mariprofundia</taxon>
        <taxon>Mariprofundales</taxon>
        <taxon>Mariprofundaceae</taxon>
        <taxon>Mariprofundus</taxon>
    </lineage>
</organism>
<dbReference type="KEGG" id="maes:Ga0123461_1333"/>
<dbReference type="AlphaFoldDB" id="A0A2K8KXQ0"/>
<evidence type="ECO:0000313" key="2">
    <source>
        <dbReference type="Proteomes" id="UP000231701"/>
    </source>
</evidence>
<gene>
    <name evidence="1" type="ORF">Ga0123461_1333</name>
</gene>
<evidence type="ECO:0000313" key="1">
    <source>
        <dbReference type="EMBL" id="ATX79750.1"/>
    </source>
</evidence>
<keyword evidence="2" id="KW-1185">Reference proteome</keyword>
<name>A0A2K8KXQ0_MARES</name>
<dbReference type="Proteomes" id="UP000231701">
    <property type="component" value="Chromosome"/>
</dbReference>